<keyword evidence="2" id="KW-1185">Reference proteome</keyword>
<gene>
    <name evidence="1" type="ORF">ACED57_17485</name>
</gene>
<organism evidence="1 2">
    <name type="scientific">Vibrio atlanticus</name>
    <dbReference type="NCBI Taxonomy" id="693153"/>
    <lineage>
        <taxon>Bacteria</taxon>
        <taxon>Pseudomonadati</taxon>
        <taxon>Pseudomonadota</taxon>
        <taxon>Gammaproteobacteria</taxon>
        <taxon>Vibrionales</taxon>
        <taxon>Vibrionaceae</taxon>
        <taxon>Vibrio</taxon>
    </lineage>
</organism>
<proteinExistence type="predicted"/>
<sequence length="79" mass="8984">RSCLVNKRMMTTTLKNAASESSSDKSCSKCGSIYSVTMHRFPTRDNDTFNCQVCGNLMDSWNSTTCPMYELKLRKELTE</sequence>
<evidence type="ECO:0000313" key="1">
    <source>
        <dbReference type="EMBL" id="MEZ8054921.1"/>
    </source>
</evidence>
<feature type="non-terminal residue" evidence="1">
    <location>
        <position position="1"/>
    </location>
</feature>
<dbReference type="RefSeq" id="WP_371708209.1">
    <property type="nucleotide sequence ID" value="NZ_JBFSTR010000168.1"/>
</dbReference>
<accession>A0ABV4KTI9</accession>
<reference evidence="1 2" key="1">
    <citation type="submission" date="2024-06" db="EMBL/GenBank/DDBJ databases">
        <authorList>
            <person name="Steensen K."/>
            <person name="Seneca J."/>
            <person name="Bartlau N."/>
            <person name="Yu A.X."/>
            <person name="Polz M.F."/>
        </authorList>
    </citation>
    <scope>NUCLEOTIDE SEQUENCE [LARGE SCALE GENOMIC DNA]</scope>
    <source>
        <strain evidence="1 2">1F9</strain>
    </source>
</reference>
<comment type="caution">
    <text evidence="1">The sequence shown here is derived from an EMBL/GenBank/DDBJ whole genome shotgun (WGS) entry which is preliminary data.</text>
</comment>
<dbReference type="EMBL" id="JBGOOL010000056">
    <property type="protein sequence ID" value="MEZ8054921.1"/>
    <property type="molecule type" value="Genomic_DNA"/>
</dbReference>
<name>A0ABV4KTI9_9VIBR</name>
<evidence type="ECO:0000313" key="2">
    <source>
        <dbReference type="Proteomes" id="UP001569175"/>
    </source>
</evidence>
<protein>
    <submittedName>
        <fullName evidence="1">Uncharacterized protein</fullName>
    </submittedName>
</protein>
<dbReference type="Proteomes" id="UP001569175">
    <property type="component" value="Unassembled WGS sequence"/>
</dbReference>